<dbReference type="PANTHER" id="PTHR36842:SF1">
    <property type="entry name" value="PROTEIN TOLB"/>
    <property type="match status" value="1"/>
</dbReference>
<protein>
    <submittedName>
        <fullName evidence="3">Peptidase S9B dipeptidylpeptidase IV domain protein</fullName>
    </submittedName>
</protein>
<dbReference type="EMBL" id="CP002736">
    <property type="protein sequence ID" value="AEF93722.1"/>
    <property type="molecule type" value="Genomic_DNA"/>
</dbReference>
<evidence type="ECO:0000256" key="1">
    <source>
        <dbReference type="ARBA" id="ARBA00009820"/>
    </source>
</evidence>
<dbReference type="SUPFAM" id="SSF82171">
    <property type="entry name" value="DPP6 N-terminal domain-like"/>
    <property type="match status" value="1"/>
</dbReference>
<evidence type="ECO:0000313" key="4">
    <source>
        <dbReference type="Proteomes" id="UP000009226"/>
    </source>
</evidence>
<dbReference type="KEGG" id="dca:Desca_0842"/>
<keyword evidence="4" id="KW-1185">Reference proteome</keyword>
<organism evidence="3 4">
    <name type="scientific">Desulfotomaculum nigrificans (strain DSM 14880 / VKM B-2319 / CO-1-SRB)</name>
    <name type="common">Desulfotomaculum carboxydivorans</name>
    <dbReference type="NCBI Taxonomy" id="868595"/>
    <lineage>
        <taxon>Bacteria</taxon>
        <taxon>Bacillati</taxon>
        <taxon>Bacillota</taxon>
        <taxon>Clostridia</taxon>
        <taxon>Eubacteriales</taxon>
        <taxon>Desulfotomaculaceae</taxon>
        <taxon>Desulfotomaculum</taxon>
    </lineage>
</organism>
<evidence type="ECO:0000256" key="2">
    <source>
        <dbReference type="SAM" id="Phobius"/>
    </source>
</evidence>
<dbReference type="STRING" id="868595.Desca_0842"/>
<dbReference type="InterPro" id="IPR011659">
    <property type="entry name" value="WD40"/>
</dbReference>
<accession>F6B9E6</accession>
<dbReference type="RefSeq" id="WP_013809878.1">
    <property type="nucleotide sequence ID" value="NC_015565.1"/>
</dbReference>
<proteinExistence type="inferred from homology"/>
<dbReference type="Pfam" id="PF07676">
    <property type="entry name" value="PD40"/>
    <property type="match status" value="2"/>
</dbReference>
<dbReference type="Gene3D" id="2.120.10.30">
    <property type="entry name" value="TolB, C-terminal domain"/>
    <property type="match status" value="1"/>
</dbReference>
<dbReference type="AlphaFoldDB" id="F6B9E6"/>
<reference evidence="3" key="1">
    <citation type="submission" date="2011-05" db="EMBL/GenBank/DDBJ databases">
        <title>Complete sequence of Desulfotomaculum carboxydivorans CO-1-SRB.</title>
        <authorList>
            <consortium name="US DOE Joint Genome Institute"/>
            <person name="Lucas S."/>
            <person name="Han J."/>
            <person name="Lapidus A."/>
            <person name="Cheng J.-F."/>
            <person name="Goodwin L."/>
            <person name="Pitluck S."/>
            <person name="Peters L."/>
            <person name="Mikhailova N."/>
            <person name="Lu M."/>
            <person name="Han C."/>
            <person name="Tapia R."/>
            <person name="Land M."/>
            <person name="Hauser L."/>
            <person name="Kyrpides N."/>
            <person name="Ivanova N."/>
            <person name="Pagani I."/>
            <person name="Stams A."/>
            <person name="Plugge C."/>
            <person name="Muyzer G."/>
            <person name="Kuever J."/>
            <person name="Parshina S."/>
            <person name="Ivanova A."/>
            <person name="Nazina T."/>
            <person name="Woyke T."/>
        </authorList>
    </citation>
    <scope>NUCLEOTIDE SEQUENCE [LARGE SCALE GENOMIC DNA]</scope>
    <source>
        <strain evidence="3">CO-1-SRB</strain>
    </source>
</reference>
<keyword evidence="2" id="KW-1133">Transmembrane helix</keyword>
<dbReference type="PANTHER" id="PTHR36842">
    <property type="entry name" value="PROTEIN TOLB HOMOLOG"/>
    <property type="match status" value="1"/>
</dbReference>
<keyword evidence="2" id="KW-0812">Transmembrane</keyword>
<dbReference type="eggNOG" id="COG0823">
    <property type="taxonomic scope" value="Bacteria"/>
</dbReference>
<dbReference type="HOGENOM" id="CLU_557512_0_0_9"/>
<name>F6B9E6_DESCC</name>
<gene>
    <name evidence="3" type="ordered locus">Desca_0842</name>
</gene>
<feature type="transmembrane region" description="Helical" evidence="2">
    <location>
        <begin position="95"/>
        <end position="112"/>
    </location>
</feature>
<dbReference type="InterPro" id="IPR011042">
    <property type="entry name" value="6-blade_b-propeller_TolB-like"/>
</dbReference>
<sequence length="464" mass="51727">MPENNSRDKDNKVLPIDQWLRARQQGEDSLSQLLNHMRQVREVVPVNRRLQEELRKKLLEQQEKLRESGQLTTAPVIMGTVPEPSPKCSRWLKPAGMLVLAVLLIAAVVGLWRHAGGEVILQPVGLPQEITRFWAEDQPLYPAVSPDGQQILVVRGGRLVLLSASGMQVATLDPPEGGYFRSPTWSPDGHQVAFVVGSHGVEEIQQLPVVNLTSGGSKFSNLKPKDNSQWAKPAWHYANLTFSPGGDTLAYVVKRAGEPAEVWVKPITGQARLVTQGDYPAWSPDGKHLVVQQPDKENSYVLYLVDIKTGDTQLLGPGERPTWSKNGYLAFVTQKTQERILTFMPDGEPQYSVRQQVPEIRAVYLGNDGSAISKRLRQGQDWLAGSNLLVAAPNQVSGLEINWLRQQEMDGSGEPKTLVLKEINQCEGQVFGPDGKWLLFARRNGDTVALVKVMLEQQWKKRRD</sequence>
<dbReference type="Proteomes" id="UP000009226">
    <property type="component" value="Chromosome"/>
</dbReference>
<keyword evidence="2" id="KW-0472">Membrane</keyword>
<evidence type="ECO:0000313" key="3">
    <source>
        <dbReference type="EMBL" id="AEF93722.1"/>
    </source>
</evidence>
<comment type="similarity">
    <text evidence="1">Belongs to the TolB family.</text>
</comment>